<comment type="similarity">
    <text evidence="10">In the N-terminal section; belongs to the flavodoxin family.</text>
</comment>
<feature type="binding site" evidence="10">
    <location>
        <begin position="543"/>
        <end position="547"/>
    </location>
    <ligand>
        <name>NADP(+)</name>
        <dbReference type="ChEBI" id="CHEBI:58349"/>
    </ligand>
</feature>
<dbReference type="GO" id="GO:0016651">
    <property type="term" value="F:oxidoreductase activity, acting on NAD(P)H"/>
    <property type="evidence" value="ECO:0007669"/>
    <property type="project" value="UniProtKB-UniRule"/>
</dbReference>
<comment type="similarity">
    <text evidence="10">In the C-terminal section; belongs to the flavoprotein pyridine nucleotide cytochrome reductase family.</text>
</comment>
<evidence type="ECO:0000259" key="11">
    <source>
        <dbReference type="PROSITE" id="PS50902"/>
    </source>
</evidence>
<dbReference type="FunFam" id="3.40.50.360:FF:000056">
    <property type="entry name" value="NADPH-dependent diflavin oxidoreductase 1"/>
    <property type="match status" value="1"/>
</dbReference>
<dbReference type="PRINTS" id="PR00371">
    <property type="entry name" value="FPNCR"/>
</dbReference>
<feature type="binding site" evidence="10">
    <location>
        <position position="142"/>
    </location>
    <ligand>
        <name>FMN</name>
        <dbReference type="ChEBI" id="CHEBI:58210"/>
    </ligand>
</feature>
<comment type="function">
    <text evidence="10">NADPH-dependent reductase which is a central component of the cytosolic iron-sulfur (Fe-S) protein assembly (CIA) machinery. Transfers electrons from NADPH via its FAD and FMN prosthetic groups to the [2Fe-2S] cluster of DRE2, another key component of the CIA machinery. In turn, this reduced cluster provides electrons for assembly of cytosolic iron-sulfur cluster proteins. Positively controls H(2)O(2)-induced cell death.</text>
</comment>
<dbReference type="Pfam" id="PF00175">
    <property type="entry name" value="NAD_binding_1"/>
    <property type="match status" value="1"/>
</dbReference>
<dbReference type="InterPro" id="IPR029039">
    <property type="entry name" value="Flavoprotein-like_sf"/>
</dbReference>
<dbReference type="Pfam" id="PF00667">
    <property type="entry name" value="FAD_binding_1"/>
    <property type="match status" value="1"/>
</dbReference>
<dbReference type="Gene3D" id="1.20.990.10">
    <property type="entry name" value="NADPH-cytochrome p450 Reductase, Chain A, domain 3"/>
    <property type="match status" value="1"/>
</dbReference>
<dbReference type="Gene3D" id="3.40.50.360">
    <property type="match status" value="1"/>
</dbReference>
<feature type="domain" description="Flavodoxin-like" evidence="11">
    <location>
        <begin position="6"/>
        <end position="168"/>
    </location>
</feature>
<comment type="caution">
    <text evidence="10">Lacks conserved residue(s) required for the propagation of feature annotation.</text>
</comment>
<dbReference type="InterPro" id="IPR003097">
    <property type="entry name" value="CysJ-like_FAD-binding"/>
</dbReference>
<dbReference type="Pfam" id="PF00258">
    <property type="entry name" value="Flavodoxin_1"/>
    <property type="match status" value="1"/>
</dbReference>
<dbReference type="SUPFAM" id="SSF63380">
    <property type="entry name" value="Riboflavin synthase domain-like"/>
    <property type="match status" value="1"/>
</dbReference>
<keyword evidence="3 10" id="KW-0963">Cytoplasm</keyword>
<dbReference type="InterPro" id="IPR017927">
    <property type="entry name" value="FAD-bd_FR_type"/>
</dbReference>
<organism evidence="13 14">
    <name type="scientific">Eremothecium sinecaudum</name>
    <dbReference type="NCBI Taxonomy" id="45286"/>
    <lineage>
        <taxon>Eukaryota</taxon>
        <taxon>Fungi</taxon>
        <taxon>Dikarya</taxon>
        <taxon>Ascomycota</taxon>
        <taxon>Saccharomycotina</taxon>
        <taxon>Saccharomycetes</taxon>
        <taxon>Saccharomycetales</taxon>
        <taxon>Saccharomycetaceae</taxon>
        <taxon>Eremothecium</taxon>
    </lineage>
</organism>
<keyword evidence="6 10" id="KW-0274">FAD</keyword>
<comment type="cofactor">
    <cofactor evidence="2 10">
        <name>FAD</name>
        <dbReference type="ChEBI" id="CHEBI:57692"/>
    </cofactor>
</comment>
<dbReference type="GO" id="GO:0005739">
    <property type="term" value="C:mitochondrion"/>
    <property type="evidence" value="ECO:0007669"/>
    <property type="project" value="UniProtKB-SubCell"/>
</dbReference>
<feature type="domain" description="FAD-binding FR-type" evidence="12">
    <location>
        <begin position="221"/>
        <end position="474"/>
    </location>
</feature>
<evidence type="ECO:0000256" key="1">
    <source>
        <dbReference type="ARBA" id="ARBA00001917"/>
    </source>
</evidence>
<keyword evidence="5 10" id="KW-0288">FMN</keyword>
<dbReference type="EC" id="1.18.1.-" evidence="10"/>
<dbReference type="RefSeq" id="XP_017985731.1">
    <property type="nucleotide sequence ID" value="XM_018130173.1"/>
</dbReference>
<dbReference type="InterPro" id="IPR017938">
    <property type="entry name" value="Riboflavin_synthase-like_b-brl"/>
</dbReference>
<feature type="binding site" evidence="10">
    <location>
        <begin position="59"/>
        <end position="62"/>
    </location>
    <ligand>
        <name>FMN</name>
        <dbReference type="ChEBI" id="CHEBI:58210"/>
    </ligand>
</feature>
<proteinExistence type="inferred from homology"/>
<keyword evidence="14" id="KW-1185">Reference proteome</keyword>
<dbReference type="GO" id="GO:0010181">
    <property type="term" value="F:FMN binding"/>
    <property type="evidence" value="ECO:0007669"/>
    <property type="project" value="UniProtKB-UniRule"/>
</dbReference>
<dbReference type="InterPro" id="IPR008254">
    <property type="entry name" value="Flavodoxin/NO_synth"/>
</dbReference>
<dbReference type="GeneID" id="28721895"/>
<comment type="subunit">
    <text evidence="10">Interacts with DRE2; as part of the cytosolic iron-sulfur (Fe-S) protein assembly (CIA) machinery.</text>
</comment>
<dbReference type="Proteomes" id="UP000243052">
    <property type="component" value="Chromosome ii"/>
</dbReference>
<dbReference type="PANTHER" id="PTHR19384:SF10">
    <property type="entry name" value="NADPH-DEPENDENT DIFLAVIN OXIDOREDUCTASE 1"/>
    <property type="match status" value="1"/>
</dbReference>
<gene>
    <name evidence="10" type="primary">TAH18</name>
    <name evidence="13" type="ORF">AW171_hschr2251</name>
</gene>
<comment type="cofactor">
    <cofactor evidence="1 10">
        <name>FMN</name>
        <dbReference type="ChEBI" id="CHEBI:58210"/>
    </cofactor>
</comment>
<evidence type="ECO:0000256" key="4">
    <source>
        <dbReference type="ARBA" id="ARBA00022630"/>
    </source>
</evidence>
<comment type="catalytic activity">
    <reaction evidence="10">
        <text>2 oxidized [2Fe-2S]-[protein] + NADPH = 2 reduced [2Fe-2S]-[protein] + NADP(+) + H(+)</text>
        <dbReference type="Rhea" id="RHEA:67716"/>
        <dbReference type="Rhea" id="RHEA-COMP:17327"/>
        <dbReference type="Rhea" id="RHEA-COMP:17328"/>
        <dbReference type="ChEBI" id="CHEBI:15378"/>
        <dbReference type="ChEBI" id="CHEBI:33737"/>
        <dbReference type="ChEBI" id="CHEBI:33738"/>
        <dbReference type="ChEBI" id="CHEBI:57783"/>
        <dbReference type="ChEBI" id="CHEBI:58349"/>
    </reaction>
</comment>
<dbReference type="InterPro" id="IPR023173">
    <property type="entry name" value="NADPH_Cyt_P450_Rdtase_alpha"/>
</dbReference>
<dbReference type="EMBL" id="CP014242">
    <property type="protein sequence ID" value="AMD18735.1"/>
    <property type="molecule type" value="Genomic_DNA"/>
</dbReference>
<accession>A0A120K0V9</accession>
<evidence type="ECO:0000313" key="13">
    <source>
        <dbReference type="EMBL" id="AMD18735.1"/>
    </source>
</evidence>
<dbReference type="AlphaFoldDB" id="A0A120K0V9"/>
<dbReference type="Gene3D" id="3.40.50.80">
    <property type="entry name" value="Nucleotide-binding domain of ferredoxin-NADP reductase (FNR) module"/>
    <property type="match status" value="1"/>
</dbReference>
<dbReference type="PANTHER" id="PTHR19384">
    <property type="entry name" value="NITRIC OXIDE SYNTHASE-RELATED"/>
    <property type="match status" value="1"/>
</dbReference>
<dbReference type="PROSITE" id="PS50902">
    <property type="entry name" value="FLAVODOXIN_LIKE"/>
    <property type="match status" value="1"/>
</dbReference>
<feature type="binding site" evidence="10">
    <location>
        <position position="378"/>
    </location>
    <ligand>
        <name>FAD</name>
        <dbReference type="ChEBI" id="CHEBI:57692"/>
    </ligand>
</feature>
<sequence>MSSKRIAIIYGSETGNGHDFATILSHKLTRLHFPHALTTIGDYNPKDLLNCRHLFIICSTTGQGVLPRNARESIKGDSKGTLWAFLKKKNLPSDFLNHLDVALLGLGDSSYSRFNYAIRKLHKRIVEQLGAKELFPHLEADDAGLAGSSAGSGTGVEAVYLEYEKRILSFLTEIYPTRTLKGIVIKRESIPDEVYLRPATWLAIDDGQGVPSKQVTFSGDETVKFGKITANKRITAEDHFQDVRHFVFQAQDDTPYYAGDTVSIYPNNLEREIALFIETQPHWREVIDKPLKICGDDGARRIFDGGLVQPLTLRNLLKYHCSILSIPTRVFFMKIWTFATNKNINGGEQQFLDQREKLKQFAFSEDQQDLYDYCNRPRRSILEVLCDFESLKLPWEFVLDYLPAIKPRFFSISGSPCNRNIELTVAIVRYKTILRRVRRGLCTSYMSQLRTNDTVRYKIQNNDLLGSKIEKDHPIIMISPGVGIAPIMCVIRSNMFKEMLLFFGNRYKNKDFLYRETLEKWHDEQRIKLYACFSRCPQDSPGLKYVQDSLWKNWQEVADLIVNRNAVIYLCGSSGKMPIQVRLTIAEILKKSGFFSGDKEAELYLKEMEKNDRYLQETW</sequence>
<dbReference type="STRING" id="45286.A0A120K0V9"/>
<evidence type="ECO:0000256" key="5">
    <source>
        <dbReference type="ARBA" id="ARBA00022643"/>
    </source>
</evidence>
<dbReference type="PROSITE" id="PS51384">
    <property type="entry name" value="FAD_FR"/>
    <property type="match status" value="1"/>
</dbReference>
<dbReference type="InterPro" id="IPR001709">
    <property type="entry name" value="Flavoprot_Pyr_Nucl_cyt_Rdtase"/>
</dbReference>
<evidence type="ECO:0000256" key="10">
    <source>
        <dbReference type="HAMAP-Rule" id="MF_03178"/>
    </source>
</evidence>
<keyword evidence="4 10" id="KW-0285">Flavoprotein</keyword>
<feature type="binding site" evidence="10">
    <location>
        <begin position="408"/>
        <end position="411"/>
    </location>
    <ligand>
        <name>FAD</name>
        <dbReference type="ChEBI" id="CHEBI:57692"/>
    </ligand>
</feature>
<dbReference type="GO" id="GO:0050661">
    <property type="term" value="F:NADP binding"/>
    <property type="evidence" value="ECO:0007669"/>
    <property type="project" value="UniProtKB-UniRule"/>
</dbReference>
<dbReference type="Gene3D" id="2.40.30.10">
    <property type="entry name" value="Translation factors"/>
    <property type="match status" value="1"/>
</dbReference>
<dbReference type="InterPro" id="IPR001094">
    <property type="entry name" value="Flavdoxin-like"/>
</dbReference>
<evidence type="ECO:0000259" key="12">
    <source>
        <dbReference type="PROSITE" id="PS51384"/>
    </source>
</evidence>
<feature type="binding site" evidence="10">
    <location>
        <begin position="106"/>
        <end position="115"/>
    </location>
    <ligand>
        <name>FMN</name>
        <dbReference type="ChEBI" id="CHEBI:58210"/>
    </ligand>
</feature>
<dbReference type="HAMAP" id="MF_03178">
    <property type="entry name" value="NDOR1"/>
    <property type="match status" value="1"/>
</dbReference>
<evidence type="ECO:0000256" key="3">
    <source>
        <dbReference type="ARBA" id="ARBA00022490"/>
    </source>
</evidence>
<keyword evidence="7 10" id="KW-0521">NADP</keyword>
<evidence type="ECO:0000256" key="2">
    <source>
        <dbReference type="ARBA" id="ARBA00001974"/>
    </source>
</evidence>
<keyword evidence="9 10" id="KW-0496">Mitochondrion</keyword>
<feature type="binding site" evidence="10">
    <location>
        <position position="619"/>
    </location>
    <ligand>
        <name>FAD</name>
        <dbReference type="ChEBI" id="CHEBI:57692"/>
    </ligand>
</feature>
<keyword evidence="8 10" id="KW-0560">Oxidoreductase</keyword>
<evidence type="ECO:0000256" key="8">
    <source>
        <dbReference type="ARBA" id="ARBA00023002"/>
    </source>
</evidence>
<feature type="binding site" evidence="10">
    <location>
        <begin position="440"/>
        <end position="443"/>
    </location>
    <ligand>
        <name>FAD</name>
        <dbReference type="ChEBI" id="CHEBI:57692"/>
    </ligand>
</feature>
<dbReference type="FunFam" id="3.40.50.80:FF:000030">
    <property type="entry name" value="NADPH-dependent diflavin oxidoreductase 1"/>
    <property type="match status" value="1"/>
</dbReference>
<comment type="subcellular location">
    <subcellularLocation>
        <location evidence="10">Cytoplasm</location>
    </subcellularLocation>
    <subcellularLocation>
        <location evidence="10">Mitochondrion</location>
    </subcellularLocation>
    <text evidence="10">Relocalizes to mitochondria after H(2)O(2) exposure.</text>
</comment>
<evidence type="ECO:0000256" key="7">
    <source>
        <dbReference type="ARBA" id="ARBA00022857"/>
    </source>
</evidence>
<dbReference type="InterPro" id="IPR039261">
    <property type="entry name" value="FNR_nucleotide-bd"/>
</dbReference>
<dbReference type="GO" id="GO:0016226">
    <property type="term" value="P:iron-sulfur cluster assembly"/>
    <property type="evidence" value="ECO:0007669"/>
    <property type="project" value="UniProtKB-UniRule"/>
</dbReference>
<dbReference type="GO" id="GO:0005829">
    <property type="term" value="C:cytosol"/>
    <property type="evidence" value="ECO:0007669"/>
    <property type="project" value="TreeGrafter"/>
</dbReference>
<dbReference type="GO" id="GO:0050660">
    <property type="term" value="F:flavin adenine dinucleotide binding"/>
    <property type="evidence" value="ECO:0007669"/>
    <property type="project" value="UniProtKB-UniRule"/>
</dbReference>
<reference evidence="13 14" key="1">
    <citation type="submission" date="2016-01" db="EMBL/GenBank/DDBJ databases">
        <title>Genome sequence of the yeast Holleya sinecauda.</title>
        <authorList>
            <person name="Dietrich F.S."/>
        </authorList>
    </citation>
    <scope>NUCLEOTIDE SEQUENCE [LARGE SCALE GENOMIC DNA]</scope>
    <source>
        <strain evidence="13 14">ATCC 58844</strain>
    </source>
</reference>
<dbReference type="OrthoDB" id="1856718at2759"/>
<evidence type="ECO:0000256" key="6">
    <source>
        <dbReference type="ARBA" id="ARBA00022827"/>
    </source>
</evidence>
<evidence type="ECO:0000256" key="9">
    <source>
        <dbReference type="ARBA" id="ARBA00023128"/>
    </source>
</evidence>
<dbReference type="InterPro" id="IPR001433">
    <property type="entry name" value="OxRdtase_FAD/NAD-bd"/>
</dbReference>
<name>A0A120K0V9_9SACH</name>
<dbReference type="SUPFAM" id="SSF52343">
    <property type="entry name" value="Ferredoxin reductase-like, C-terminal NADP-linked domain"/>
    <property type="match status" value="1"/>
</dbReference>
<dbReference type="InterPro" id="IPR028879">
    <property type="entry name" value="NDOR1"/>
</dbReference>
<dbReference type="SUPFAM" id="SSF52218">
    <property type="entry name" value="Flavoproteins"/>
    <property type="match status" value="1"/>
</dbReference>
<evidence type="ECO:0000313" key="14">
    <source>
        <dbReference type="Proteomes" id="UP000243052"/>
    </source>
</evidence>
<comment type="similarity">
    <text evidence="10">Belongs to the NADPH-dependent diflavin oxidoreductase NDOR1 family.</text>
</comment>
<dbReference type="GO" id="GO:0160246">
    <property type="term" value="F:NADPH-iron-sulfur [2Fe-2S] protein oxidoreductase activity"/>
    <property type="evidence" value="ECO:0007669"/>
    <property type="project" value="InterPro"/>
</dbReference>
<dbReference type="PRINTS" id="PR00369">
    <property type="entry name" value="FLAVODOXIN"/>
</dbReference>
<feature type="binding site" evidence="10">
    <location>
        <begin position="534"/>
        <end position="535"/>
    </location>
    <ligand>
        <name>NADP(+)</name>
        <dbReference type="ChEBI" id="CHEBI:58349"/>
    </ligand>
</feature>
<protein>
    <recommendedName>
        <fullName evidence="10">NADPH-dependent diflavin oxidoreductase 1</fullName>
        <ecNumber evidence="10">1.18.1.-</ecNumber>
    </recommendedName>
    <alternativeName>
        <fullName evidence="10">NADPH-dependent FMN and FAD-containing oxidoreductase</fullName>
    </alternativeName>
</protein>